<protein>
    <submittedName>
        <fullName evidence="2">Uncharacterized protein</fullName>
    </submittedName>
</protein>
<proteinExistence type="predicted"/>
<evidence type="ECO:0000256" key="1">
    <source>
        <dbReference type="SAM" id="MobiDB-lite"/>
    </source>
</evidence>
<feature type="region of interest" description="Disordered" evidence="1">
    <location>
        <begin position="1"/>
        <end position="30"/>
    </location>
</feature>
<sequence>MAHPQNNIPIRSSMQTECSFSTEAESRETLDGPGALSARYIEALGKVTLKGIDRVTDYVKLRTIKRSFPDLSGDVPSDVYDSLLEFCRPGLYHPQIQEQVLGLVMAQIAMRHVTNLLRRLIRWPLEHLQRMLVELALCLEVHWQNNPNAKSAQQNAAQVYTSTLQASELHPVMPFFDFLLCFAQVGPDYLECVLAPLRIFQELAVVYHHPLSIYTNNGLHRHSSSELSLSSTTMTYQPRFRRYVWSVLGVGYIKRQLDSMIQKQKEGNLEGNELFEACINGIDFFLCNLDHQITDDAFNFILRSIMTQFKTLSLALSLFSENDQLDVVWEILNRINKTLSGDYDMVMQVVTLMWCSHQPL</sequence>
<keyword evidence="3" id="KW-1185">Reference proteome</keyword>
<dbReference type="EMBL" id="JAYKXP010000005">
    <property type="protein sequence ID" value="KAK7058482.1"/>
    <property type="molecule type" value="Genomic_DNA"/>
</dbReference>
<reference evidence="2 3" key="1">
    <citation type="submission" date="2024-01" db="EMBL/GenBank/DDBJ databases">
        <title>A draft genome for a cacao thread blight-causing isolate of Paramarasmius palmivorus.</title>
        <authorList>
            <person name="Baruah I.K."/>
            <person name="Bukari Y."/>
            <person name="Amoako-Attah I."/>
            <person name="Meinhardt L.W."/>
            <person name="Bailey B.A."/>
            <person name="Cohen S.P."/>
        </authorList>
    </citation>
    <scope>NUCLEOTIDE SEQUENCE [LARGE SCALE GENOMIC DNA]</scope>
    <source>
        <strain evidence="2 3">GH-12</strain>
    </source>
</reference>
<dbReference type="Proteomes" id="UP001383192">
    <property type="component" value="Unassembled WGS sequence"/>
</dbReference>
<evidence type="ECO:0000313" key="3">
    <source>
        <dbReference type="Proteomes" id="UP001383192"/>
    </source>
</evidence>
<organism evidence="2 3">
    <name type="scientific">Paramarasmius palmivorus</name>
    <dbReference type="NCBI Taxonomy" id="297713"/>
    <lineage>
        <taxon>Eukaryota</taxon>
        <taxon>Fungi</taxon>
        <taxon>Dikarya</taxon>
        <taxon>Basidiomycota</taxon>
        <taxon>Agaricomycotina</taxon>
        <taxon>Agaricomycetes</taxon>
        <taxon>Agaricomycetidae</taxon>
        <taxon>Agaricales</taxon>
        <taxon>Marasmiineae</taxon>
        <taxon>Marasmiaceae</taxon>
        <taxon>Paramarasmius</taxon>
    </lineage>
</organism>
<dbReference type="AlphaFoldDB" id="A0AAW0E711"/>
<gene>
    <name evidence="2" type="ORF">VNI00_002116</name>
</gene>
<comment type="caution">
    <text evidence="2">The sequence shown here is derived from an EMBL/GenBank/DDBJ whole genome shotgun (WGS) entry which is preliminary data.</text>
</comment>
<name>A0AAW0E711_9AGAR</name>
<feature type="compositionally biased region" description="Polar residues" evidence="1">
    <location>
        <begin position="1"/>
        <end position="23"/>
    </location>
</feature>
<evidence type="ECO:0000313" key="2">
    <source>
        <dbReference type="EMBL" id="KAK7058482.1"/>
    </source>
</evidence>
<accession>A0AAW0E711</accession>